<keyword evidence="1" id="KW-0812">Transmembrane</keyword>
<organism evidence="2 3">
    <name type="scientific">Durusdinium trenchii</name>
    <dbReference type="NCBI Taxonomy" id="1381693"/>
    <lineage>
        <taxon>Eukaryota</taxon>
        <taxon>Sar</taxon>
        <taxon>Alveolata</taxon>
        <taxon>Dinophyceae</taxon>
        <taxon>Suessiales</taxon>
        <taxon>Symbiodiniaceae</taxon>
        <taxon>Durusdinium</taxon>
    </lineage>
</organism>
<proteinExistence type="predicted"/>
<protein>
    <submittedName>
        <fullName evidence="2">Uncharacterized protein</fullName>
    </submittedName>
</protein>
<keyword evidence="1" id="KW-1133">Transmembrane helix</keyword>
<dbReference type="EMBL" id="CAXAMN010027507">
    <property type="protein sequence ID" value="CAK9111139.1"/>
    <property type="molecule type" value="Genomic_DNA"/>
</dbReference>
<gene>
    <name evidence="2" type="ORF">CCMP2556_LOCUS51615</name>
</gene>
<dbReference type="Proteomes" id="UP001642484">
    <property type="component" value="Unassembled WGS sequence"/>
</dbReference>
<dbReference type="PANTHER" id="PTHR37096">
    <property type="entry name" value="YALI0E33429P"/>
    <property type="match status" value="1"/>
</dbReference>
<dbReference type="PANTHER" id="PTHR37096:SF1">
    <property type="entry name" value="AAA+ ATPASE DOMAIN-CONTAINING PROTEIN"/>
    <property type="match status" value="1"/>
</dbReference>
<sequence length="562" mass="61659">MSGSRKWRGALACVLWASVIVCFLTTGTTRHPPRSVKLRGLPLRVDVGEGKGFWAAVQNAASRSKTDCQTHMENIVALAESHMKSSKIVDRDAAIQALVVSMQEPGLVLVLGGKNLGKTFLKGEAIKRCRESERNIDIVSADMRDADMLGKPLMTALDVQRQKSLKWATRATELLRAVIEHIVTMFADKRYTGAGKAAKGVLDVVVQAKQINIENFINKTTRSGRIPSLIVDEANLALPGLGEDANTAAKSALQAVTKWTKQTKQASVLLISSEFGYPFRLQAAGLDFRDIRKVIIIGEVPQSDMKKMLQDDWGMDADLAEMFYNYFGGDIYTTKQALESLIRKKDTFDPFAVVRCPGLPSCVENAAARAHLENIAKQGFSLVKNVETDEGARMIAEKKVGGVIDKDAITFGLPPIFTGTDRKWAVIPSSYHMKLLIAHELQNIPLPTSGGTGTAPPAVWVRQIRKDGDTFAQIGNAFPIDPVPSNIAYLKEAIKTKNPATVQCDAFQIDIFSQQDEPLFMPPTRLLVVFQFLSFCSLGSALCVAMSLLPFHFSLFCQSLVR</sequence>
<evidence type="ECO:0000256" key="1">
    <source>
        <dbReference type="SAM" id="Phobius"/>
    </source>
</evidence>
<evidence type="ECO:0000313" key="2">
    <source>
        <dbReference type="EMBL" id="CAK9111139.1"/>
    </source>
</evidence>
<keyword evidence="1" id="KW-0472">Membrane</keyword>
<comment type="caution">
    <text evidence="2">The sequence shown here is derived from an EMBL/GenBank/DDBJ whole genome shotgun (WGS) entry which is preliminary data.</text>
</comment>
<evidence type="ECO:0000313" key="3">
    <source>
        <dbReference type="Proteomes" id="UP001642484"/>
    </source>
</evidence>
<accession>A0ABP0SFY4</accession>
<dbReference type="InterPro" id="IPR051667">
    <property type="entry name" value="Archaeal_ATPase_domain"/>
</dbReference>
<name>A0ABP0SFY4_9DINO</name>
<dbReference type="SUPFAM" id="SSF52540">
    <property type="entry name" value="P-loop containing nucleoside triphosphate hydrolases"/>
    <property type="match status" value="1"/>
</dbReference>
<reference evidence="2 3" key="1">
    <citation type="submission" date="2024-02" db="EMBL/GenBank/DDBJ databases">
        <authorList>
            <person name="Chen Y."/>
            <person name="Shah S."/>
            <person name="Dougan E. K."/>
            <person name="Thang M."/>
            <person name="Chan C."/>
        </authorList>
    </citation>
    <scope>NUCLEOTIDE SEQUENCE [LARGE SCALE GENOMIC DNA]</scope>
</reference>
<dbReference type="InterPro" id="IPR027417">
    <property type="entry name" value="P-loop_NTPase"/>
</dbReference>
<feature type="transmembrane region" description="Helical" evidence="1">
    <location>
        <begin position="526"/>
        <end position="549"/>
    </location>
</feature>
<keyword evidence="3" id="KW-1185">Reference proteome</keyword>